<dbReference type="AlphaFoldDB" id="A0AAV1CYQ7"/>
<keyword evidence="2 6" id="KW-0678">Repressor</keyword>
<dbReference type="Proteomes" id="UP001161247">
    <property type="component" value="Chromosome 3"/>
</dbReference>
<comment type="subcellular location">
    <subcellularLocation>
        <location evidence="1 6">Nucleus</location>
    </subcellularLocation>
</comment>
<evidence type="ECO:0000313" key="9">
    <source>
        <dbReference type="EMBL" id="CAI9100323.1"/>
    </source>
</evidence>
<evidence type="ECO:0000259" key="8">
    <source>
        <dbReference type="PROSITE" id="PS51754"/>
    </source>
</evidence>
<dbReference type="PANTHER" id="PTHR33057:SF17">
    <property type="entry name" value="TRANSCRIPTION REPRESSOR OFP8"/>
    <property type="match status" value="1"/>
</dbReference>
<dbReference type="PANTHER" id="PTHR33057">
    <property type="entry name" value="TRANSCRIPTION REPRESSOR OFP7-RELATED"/>
    <property type="match status" value="1"/>
</dbReference>
<feature type="compositionally biased region" description="Pro residues" evidence="7">
    <location>
        <begin position="61"/>
        <end position="70"/>
    </location>
</feature>
<accession>A0AAV1CYQ7</accession>
<feature type="region of interest" description="Disordered" evidence="7">
    <location>
        <begin position="58"/>
        <end position="153"/>
    </location>
</feature>
<keyword evidence="3 6" id="KW-0805">Transcription regulation</keyword>
<protein>
    <recommendedName>
        <fullName evidence="6">Transcription repressor</fullName>
    </recommendedName>
    <alternativeName>
        <fullName evidence="6">Ovate family protein</fullName>
    </alternativeName>
</protein>
<feature type="domain" description="OVATE" evidence="8">
    <location>
        <begin position="264"/>
        <end position="323"/>
    </location>
</feature>
<reference evidence="9" key="1">
    <citation type="submission" date="2023-03" db="EMBL/GenBank/DDBJ databases">
        <authorList>
            <person name="Julca I."/>
        </authorList>
    </citation>
    <scope>NUCLEOTIDE SEQUENCE</scope>
</reference>
<dbReference type="GO" id="GO:0005634">
    <property type="term" value="C:nucleus"/>
    <property type="evidence" value="ECO:0007669"/>
    <property type="project" value="UniProtKB-SubCell"/>
</dbReference>
<evidence type="ECO:0000313" key="10">
    <source>
        <dbReference type="Proteomes" id="UP001161247"/>
    </source>
</evidence>
<dbReference type="InterPro" id="IPR038933">
    <property type="entry name" value="Ovate"/>
</dbReference>
<keyword evidence="10" id="KW-1185">Reference proteome</keyword>
<dbReference type="Pfam" id="PF04844">
    <property type="entry name" value="Ovate"/>
    <property type="match status" value="1"/>
</dbReference>
<dbReference type="GO" id="GO:0045892">
    <property type="term" value="P:negative regulation of DNA-templated transcription"/>
    <property type="evidence" value="ECO:0007669"/>
    <property type="project" value="UniProtKB-UniRule"/>
</dbReference>
<evidence type="ECO:0000256" key="1">
    <source>
        <dbReference type="ARBA" id="ARBA00004123"/>
    </source>
</evidence>
<sequence length="328" mass="37299">MENRFKMRISRMFRSSLASCRPKDITANVIERSPIFLPGSSSSSTTTTTHRHHQLIELLSPKPPPPPLPPHLSGRGKQLKWSQTGRNKKPLFSLTETEGQKCPPVSPSSPFLNTFYDHHHHQDRSASSSSSSKNKEKTKKTKKPKRVRSKIKSFGLHDEFPACNYNGLFSSDDGDDDVDVDSDDITTLFSSRSLSSDSSESLSRSRSCRIVQRTNSDNFHHRYGRQQKSRTTGVKDDLEIMGPRSTSMLAGLKMEGKVKDSFAVVKRSSDPYNDFRTSMVEMILERQLFSADELEKLLQCFLSLNAYQHHRVIVQVFTEIWEALFSNR</sequence>
<dbReference type="NCBIfam" id="TIGR01568">
    <property type="entry name" value="A_thal_3678"/>
    <property type="match status" value="1"/>
</dbReference>
<evidence type="ECO:0000256" key="7">
    <source>
        <dbReference type="SAM" id="MobiDB-lite"/>
    </source>
</evidence>
<evidence type="ECO:0000256" key="3">
    <source>
        <dbReference type="ARBA" id="ARBA00023015"/>
    </source>
</evidence>
<keyword evidence="4 6" id="KW-0804">Transcription</keyword>
<evidence type="ECO:0000256" key="5">
    <source>
        <dbReference type="ARBA" id="ARBA00023242"/>
    </source>
</evidence>
<keyword evidence="5 6" id="KW-0539">Nucleus</keyword>
<comment type="function">
    <text evidence="6">Transcriptional repressor that regulates multiple aspects of plant growth and development.</text>
</comment>
<evidence type="ECO:0000256" key="4">
    <source>
        <dbReference type="ARBA" id="ARBA00023163"/>
    </source>
</evidence>
<organism evidence="9 10">
    <name type="scientific">Oldenlandia corymbosa var. corymbosa</name>
    <dbReference type="NCBI Taxonomy" id="529605"/>
    <lineage>
        <taxon>Eukaryota</taxon>
        <taxon>Viridiplantae</taxon>
        <taxon>Streptophyta</taxon>
        <taxon>Embryophyta</taxon>
        <taxon>Tracheophyta</taxon>
        <taxon>Spermatophyta</taxon>
        <taxon>Magnoliopsida</taxon>
        <taxon>eudicotyledons</taxon>
        <taxon>Gunneridae</taxon>
        <taxon>Pentapetalae</taxon>
        <taxon>asterids</taxon>
        <taxon>lamiids</taxon>
        <taxon>Gentianales</taxon>
        <taxon>Rubiaceae</taxon>
        <taxon>Rubioideae</taxon>
        <taxon>Spermacoceae</taxon>
        <taxon>Hedyotis-Oldenlandia complex</taxon>
        <taxon>Oldenlandia</taxon>
    </lineage>
</organism>
<dbReference type="EMBL" id="OX459120">
    <property type="protein sequence ID" value="CAI9100323.1"/>
    <property type="molecule type" value="Genomic_DNA"/>
</dbReference>
<feature type="compositionally biased region" description="Basic residues" evidence="7">
    <location>
        <begin position="136"/>
        <end position="151"/>
    </location>
</feature>
<proteinExistence type="predicted"/>
<evidence type="ECO:0000256" key="2">
    <source>
        <dbReference type="ARBA" id="ARBA00022491"/>
    </source>
</evidence>
<dbReference type="PROSITE" id="PS51754">
    <property type="entry name" value="OVATE"/>
    <property type="match status" value="1"/>
</dbReference>
<name>A0AAV1CYQ7_OLDCO</name>
<evidence type="ECO:0000256" key="6">
    <source>
        <dbReference type="RuleBase" id="RU367028"/>
    </source>
</evidence>
<gene>
    <name evidence="9" type="ORF">OLC1_LOCUS10183</name>
</gene>
<dbReference type="InterPro" id="IPR006458">
    <property type="entry name" value="Ovate_C"/>
</dbReference>